<evidence type="ECO:0000313" key="2">
    <source>
        <dbReference type="EMBL" id="QIS07293.1"/>
    </source>
</evidence>
<organism evidence="2 3">
    <name type="scientific">Nocardia brasiliensis</name>
    <dbReference type="NCBI Taxonomy" id="37326"/>
    <lineage>
        <taxon>Bacteria</taxon>
        <taxon>Bacillati</taxon>
        <taxon>Actinomycetota</taxon>
        <taxon>Actinomycetes</taxon>
        <taxon>Mycobacteriales</taxon>
        <taxon>Nocardiaceae</taxon>
        <taxon>Nocardia</taxon>
    </lineage>
</organism>
<accession>A0A6G9Y2J0</accession>
<dbReference type="Proteomes" id="UP000501705">
    <property type="component" value="Chromosome"/>
</dbReference>
<feature type="region of interest" description="Disordered" evidence="1">
    <location>
        <begin position="124"/>
        <end position="148"/>
    </location>
</feature>
<protein>
    <submittedName>
        <fullName evidence="2">Uncharacterized protein</fullName>
    </submittedName>
</protein>
<reference evidence="2 3" key="1">
    <citation type="journal article" date="2019" name="ACS Chem. Biol.">
        <title>Identification and Mobilization of a Cryptic Antibiotic Biosynthesis Gene Locus from a Human-Pathogenic Nocardia Isolate.</title>
        <authorList>
            <person name="Herisse M."/>
            <person name="Ishida K."/>
            <person name="Porter J.L."/>
            <person name="Howden B."/>
            <person name="Hertweck C."/>
            <person name="Stinear T.P."/>
            <person name="Pidot S.J."/>
        </authorList>
    </citation>
    <scope>NUCLEOTIDE SEQUENCE [LARGE SCALE GENOMIC DNA]</scope>
    <source>
        <strain evidence="2 3">AUSMDU00024985</strain>
    </source>
</reference>
<sequence length="148" mass="16742">MANMISAAREGNLTVTLTAEDFVYIDRDCEYFKGVIRQIQRIMAEVSDQKHWGLGENNAPMVSARTLVDRFKSKARGAGDGNSVWELMEQHFRIVEDIQAVHRAIRERMMQADSAWAADFNHKNETLPERPPVQLPAGPYLLPDGTGR</sequence>
<dbReference type="EMBL" id="CP046171">
    <property type="protein sequence ID" value="QIS07293.1"/>
    <property type="molecule type" value="Genomic_DNA"/>
</dbReference>
<evidence type="ECO:0000313" key="3">
    <source>
        <dbReference type="Proteomes" id="UP000501705"/>
    </source>
</evidence>
<proteinExistence type="predicted"/>
<name>A0A6G9Y2J0_NOCBR</name>
<evidence type="ECO:0000256" key="1">
    <source>
        <dbReference type="SAM" id="MobiDB-lite"/>
    </source>
</evidence>
<dbReference type="AlphaFoldDB" id="A0A6G9Y2J0"/>
<gene>
    <name evidence="2" type="ORF">F5X71_09480</name>
</gene>